<dbReference type="HOGENOM" id="CLU_2032146_0_0_1"/>
<gene>
    <name evidence="2" type="ORF">PAXRUDRAFT_20041</name>
</gene>
<evidence type="ECO:0000313" key="3">
    <source>
        <dbReference type="Proteomes" id="UP000054538"/>
    </source>
</evidence>
<dbReference type="AlphaFoldDB" id="A0A0D0CFW6"/>
<proteinExistence type="predicted"/>
<sequence>DHSVLDSLVRTKGVLLSPSISDDPASVWPPIAQLVPTRLSGKRRREEEEEEGLLERLASKPKRTDLGAQRGDEPVSGRAAGMKPGDDPPKRMKLTFRPSSIAVTQSTSLVPSEPGAKDGDTG</sequence>
<keyword evidence="3" id="KW-1185">Reference proteome</keyword>
<feature type="region of interest" description="Disordered" evidence="1">
    <location>
        <begin position="38"/>
        <end position="122"/>
    </location>
</feature>
<name>A0A0D0CFW6_9AGAM</name>
<evidence type="ECO:0000256" key="1">
    <source>
        <dbReference type="SAM" id="MobiDB-lite"/>
    </source>
</evidence>
<dbReference type="Proteomes" id="UP000054538">
    <property type="component" value="Unassembled WGS sequence"/>
</dbReference>
<dbReference type="STRING" id="930991.A0A0D0CFW6"/>
<dbReference type="EMBL" id="KN829008">
    <property type="protein sequence ID" value="KIK74278.1"/>
    <property type="molecule type" value="Genomic_DNA"/>
</dbReference>
<reference evidence="2 3" key="1">
    <citation type="submission" date="2014-04" db="EMBL/GenBank/DDBJ databases">
        <authorList>
            <consortium name="DOE Joint Genome Institute"/>
            <person name="Kuo A."/>
            <person name="Kohler A."/>
            <person name="Jargeat P."/>
            <person name="Nagy L.G."/>
            <person name="Floudas D."/>
            <person name="Copeland A."/>
            <person name="Barry K.W."/>
            <person name="Cichocki N."/>
            <person name="Veneault-Fourrey C."/>
            <person name="LaButti K."/>
            <person name="Lindquist E.A."/>
            <person name="Lipzen A."/>
            <person name="Lundell T."/>
            <person name="Morin E."/>
            <person name="Murat C."/>
            <person name="Sun H."/>
            <person name="Tunlid A."/>
            <person name="Henrissat B."/>
            <person name="Grigoriev I.V."/>
            <person name="Hibbett D.S."/>
            <person name="Martin F."/>
            <person name="Nordberg H.P."/>
            <person name="Cantor M.N."/>
            <person name="Hua S.X."/>
        </authorList>
    </citation>
    <scope>NUCLEOTIDE SEQUENCE [LARGE SCALE GENOMIC DNA]</scope>
    <source>
        <strain evidence="2 3">Ve08.2h10</strain>
    </source>
</reference>
<accession>A0A0D0CFW6</accession>
<organism evidence="2 3">
    <name type="scientific">Paxillus rubicundulus Ve08.2h10</name>
    <dbReference type="NCBI Taxonomy" id="930991"/>
    <lineage>
        <taxon>Eukaryota</taxon>
        <taxon>Fungi</taxon>
        <taxon>Dikarya</taxon>
        <taxon>Basidiomycota</taxon>
        <taxon>Agaricomycotina</taxon>
        <taxon>Agaricomycetes</taxon>
        <taxon>Agaricomycetidae</taxon>
        <taxon>Boletales</taxon>
        <taxon>Paxilineae</taxon>
        <taxon>Paxillaceae</taxon>
        <taxon>Paxillus</taxon>
    </lineage>
</organism>
<feature type="compositionally biased region" description="Basic and acidic residues" evidence="1">
    <location>
        <begin position="53"/>
        <end position="75"/>
    </location>
</feature>
<reference evidence="3" key="2">
    <citation type="submission" date="2015-01" db="EMBL/GenBank/DDBJ databases">
        <title>Evolutionary Origins and Diversification of the Mycorrhizal Mutualists.</title>
        <authorList>
            <consortium name="DOE Joint Genome Institute"/>
            <consortium name="Mycorrhizal Genomics Consortium"/>
            <person name="Kohler A."/>
            <person name="Kuo A."/>
            <person name="Nagy L.G."/>
            <person name="Floudas D."/>
            <person name="Copeland A."/>
            <person name="Barry K.W."/>
            <person name="Cichocki N."/>
            <person name="Veneault-Fourrey C."/>
            <person name="LaButti K."/>
            <person name="Lindquist E.A."/>
            <person name="Lipzen A."/>
            <person name="Lundell T."/>
            <person name="Morin E."/>
            <person name="Murat C."/>
            <person name="Riley R."/>
            <person name="Ohm R."/>
            <person name="Sun H."/>
            <person name="Tunlid A."/>
            <person name="Henrissat B."/>
            <person name="Grigoriev I.V."/>
            <person name="Hibbett D.S."/>
            <person name="Martin F."/>
        </authorList>
    </citation>
    <scope>NUCLEOTIDE SEQUENCE [LARGE SCALE GENOMIC DNA]</scope>
    <source>
        <strain evidence="3">Ve08.2h10</strain>
    </source>
</reference>
<feature type="non-terminal residue" evidence="2">
    <location>
        <position position="1"/>
    </location>
</feature>
<dbReference type="OrthoDB" id="27483at2759"/>
<evidence type="ECO:0000313" key="2">
    <source>
        <dbReference type="EMBL" id="KIK74278.1"/>
    </source>
</evidence>
<dbReference type="InParanoid" id="A0A0D0CFW6"/>
<feature type="compositionally biased region" description="Polar residues" evidence="1">
    <location>
        <begin position="97"/>
        <end position="110"/>
    </location>
</feature>
<protein>
    <submittedName>
        <fullName evidence="2">Uncharacterized protein</fullName>
    </submittedName>
</protein>